<dbReference type="OrthoDB" id="6865449at2"/>
<sequence>MTEPKPTVSSKTEGKKITFTGHVKYHDSMKTFNLSKYNMPPDAIYVFDGCTFEIPVVGRNLVASRVEFKDCVFACKVAGNPKGEGEIGTAGNTLDFNGLRADHFSMSSCGSYYIIQSTNEGATTQTKTAQTKTHDLYRPARLAIDLSACVISDRLEIKIDRKAWSDTGPGTPNSKKDADHGPVWIRAKNGSFKGRCDIDLAGLAKRDDGYRLAAGGLGLGAENRFYDFVLSCEGGTFSDRVEIGTNAKAVDHAGLPVVAIEAPEVIIGGQLTLRGVQFQPSDGSGRPKFDLRRGKINHLVFKSVPQRAFQAKAFAARETRNGIALCRIDLVTDELDDQPPPKAEGEAPPEPLSAEPLSGQERAQFWIDLAELTAKDAQKPLYVLAEALDRSGERSVADVVLAREKEALLELELTAWLKPLPKWLNPLTKGKAVSGKRVAFVATCVVVVSFIAVWGLHWAFWPADWPFNRTHATVALAFVWMGGLWLYRKRKAKDSSQTLPEFLFNTVVFAVMKSGIRPLRPLSILVFIWLVSALAYDVLASKGMMVPDRLEVTASTPRWNQVDMAYRQLAPTDVDGSAKTVIQGSEWPTHSFARMATAHGGPFDLTKHASLSKKEKKAVKRMFSWIHATDILEVCRRNWTNPGNIAPEVWVETLVGGLEKKHCGTGHDDDGLCIITKDADTGAKQSPWRTRLTDAFDANLVTQTCARFLPPEYSTFNAWLYAADVVIPLLDLRQEREWSIRATRMEDLGPSLLGIVFIALESLFILVGWLIALILAGAVTGLSDPRRRPF</sequence>
<organism evidence="3 4">
    <name type="scientific">Tropicibacter naphthalenivorans</name>
    <dbReference type="NCBI Taxonomy" id="441103"/>
    <lineage>
        <taxon>Bacteria</taxon>
        <taxon>Pseudomonadati</taxon>
        <taxon>Pseudomonadota</taxon>
        <taxon>Alphaproteobacteria</taxon>
        <taxon>Rhodobacterales</taxon>
        <taxon>Roseobacteraceae</taxon>
        <taxon>Tropicibacter</taxon>
    </lineage>
</organism>
<dbReference type="RefSeq" id="WP_143595936.1">
    <property type="nucleotide sequence ID" value="NZ_CYSE01000012.1"/>
</dbReference>
<dbReference type="AlphaFoldDB" id="A0A0P1GKF6"/>
<evidence type="ECO:0000313" key="4">
    <source>
        <dbReference type="Proteomes" id="UP000054935"/>
    </source>
</evidence>
<feature type="transmembrane region" description="Helical" evidence="2">
    <location>
        <begin position="467"/>
        <end position="487"/>
    </location>
</feature>
<protein>
    <submittedName>
        <fullName evidence="3">Uncharacterized protein</fullName>
    </submittedName>
</protein>
<name>A0A0P1GKF6_9RHOB</name>
<evidence type="ECO:0000256" key="2">
    <source>
        <dbReference type="SAM" id="Phobius"/>
    </source>
</evidence>
<feature type="transmembrane region" description="Helical" evidence="2">
    <location>
        <begin position="522"/>
        <end position="539"/>
    </location>
</feature>
<feature type="region of interest" description="Disordered" evidence="1">
    <location>
        <begin position="335"/>
        <end position="356"/>
    </location>
</feature>
<evidence type="ECO:0000313" key="3">
    <source>
        <dbReference type="EMBL" id="CUH82370.1"/>
    </source>
</evidence>
<dbReference type="Proteomes" id="UP000054935">
    <property type="component" value="Unassembled WGS sequence"/>
</dbReference>
<keyword evidence="2" id="KW-1133">Transmembrane helix</keyword>
<accession>A0A0P1GKF6</accession>
<dbReference type="EMBL" id="CYSE01000012">
    <property type="protein sequence ID" value="CUH82370.1"/>
    <property type="molecule type" value="Genomic_DNA"/>
</dbReference>
<proteinExistence type="predicted"/>
<feature type="transmembrane region" description="Helical" evidence="2">
    <location>
        <begin position="438"/>
        <end position="461"/>
    </location>
</feature>
<evidence type="ECO:0000256" key="1">
    <source>
        <dbReference type="SAM" id="MobiDB-lite"/>
    </source>
</evidence>
<keyword evidence="2" id="KW-0472">Membrane</keyword>
<reference evidence="3 4" key="1">
    <citation type="submission" date="2015-09" db="EMBL/GenBank/DDBJ databases">
        <authorList>
            <consortium name="Swine Surveillance"/>
        </authorList>
    </citation>
    <scope>NUCLEOTIDE SEQUENCE [LARGE SCALE GENOMIC DNA]</scope>
    <source>
        <strain evidence="3 4">CECT 7648</strain>
    </source>
</reference>
<gene>
    <name evidence="3" type="ORF">TRN7648_03934</name>
</gene>
<keyword evidence="4" id="KW-1185">Reference proteome</keyword>
<feature type="transmembrane region" description="Helical" evidence="2">
    <location>
        <begin position="751"/>
        <end position="779"/>
    </location>
</feature>
<keyword evidence="2" id="KW-0812">Transmembrane</keyword>